<evidence type="ECO:0000256" key="1">
    <source>
        <dbReference type="ARBA" id="ARBA00009497"/>
    </source>
</evidence>
<dbReference type="PANTHER" id="PTHR42932:SF1">
    <property type="entry name" value="GENERAL STRESS PROTEIN 20U"/>
    <property type="match status" value="1"/>
</dbReference>
<dbReference type="EMBL" id="MTJL01000052">
    <property type="protein sequence ID" value="OMH98735.1"/>
    <property type="molecule type" value="Genomic_DNA"/>
</dbReference>
<gene>
    <name evidence="4" type="ORF">BW143_21315</name>
</gene>
<dbReference type="OrthoDB" id="9797023at2"/>
<feature type="domain" description="Ferritin/DPS" evidence="3">
    <location>
        <begin position="15"/>
        <end position="153"/>
    </location>
</feature>
<evidence type="ECO:0000313" key="5">
    <source>
        <dbReference type="Proteomes" id="UP000187367"/>
    </source>
</evidence>
<dbReference type="AlphaFoldDB" id="A0A1R1RZY2"/>
<proteinExistence type="inferred from homology"/>
<comment type="caution">
    <text evidence="4">The sequence shown here is derived from an EMBL/GenBank/DDBJ whole genome shotgun (WGS) entry which is preliminary data.</text>
</comment>
<name>A0A1R1RZY2_9BACI</name>
<dbReference type="InterPro" id="IPR008331">
    <property type="entry name" value="Ferritin_DPS_dom"/>
</dbReference>
<reference evidence="4 5" key="1">
    <citation type="submission" date="2017-01" db="EMBL/GenBank/DDBJ databases">
        <title>Bacillus phylogenomics.</title>
        <authorList>
            <person name="Dunlap C."/>
        </authorList>
    </citation>
    <scope>NUCLEOTIDE SEQUENCE [LARGE SCALE GENOMIC DNA]</scope>
    <source>
        <strain evidence="4 5">NRRL B-41282</strain>
    </source>
</reference>
<dbReference type="PANTHER" id="PTHR42932">
    <property type="entry name" value="GENERAL STRESS PROTEIN 20U"/>
    <property type="match status" value="1"/>
</dbReference>
<dbReference type="GO" id="GO:0016722">
    <property type="term" value="F:oxidoreductase activity, acting on metal ions"/>
    <property type="evidence" value="ECO:0007669"/>
    <property type="project" value="InterPro"/>
</dbReference>
<accession>A0A1R1RZY2</accession>
<dbReference type="GO" id="GO:0008199">
    <property type="term" value="F:ferric iron binding"/>
    <property type="evidence" value="ECO:0007669"/>
    <property type="project" value="InterPro"/>
</dbReference>
<dbReference type="GeneID" id="92791423"/>
<dbReference type="InterPro" id="IPR023188">
    <property type="entry name" value="DPS_DNA-bd_CS"/>
</dbReference>
<dbReference type="Pfam" id="PF00210">
    <property type="entry name" value="Ferritin"/>
    <property type="match status" value="1"/>
</dbReference>
<dbReference type="CDD" id="cd01043">
    <property type="entry name" value="DPS"/>
    <property type="match status" value="1"/>
</dbReference>
<keyword evidence="5" id="KW-1185">Reference proteome</keyword>
<organism evidence="4 5">
    <name type="scientific">Bacillus swezeyi</name>
    <dbReference type="NCBI Taxonomy" id="1925020"/>
    <lineage>
        <taxon>Bacteria</taxon>
        <taxon>Bacillati</taxon>
        <taxon>Bacillota</taxon>
        <taxon>Bacilli</taxon>
        <taxon>Bacillales</taxon>
        <taxon>Bacillaceae</taxon>
        <taxon>Bacillus</taxon>
    </lineage>
</organism>
<accession>A0A1R1Q8K1</accession>
<dbReference type="PIRSF" id="PIRSF005900">
    <property type="entry name" value="Dps"/>
    <property type="match status" value="1"/>
</dbReference>
<dbReference type="Gene3D" id="1.20.1260.10">
    <property type="match status" value="1"/>
</dbReference>
<evidence type="ECO:0000313" key="4">
    <source>
        <dbReference type="EMBL" id="OMH98735.1"/>
    </source>
</evidence>
<evidence type="ECO:0000256" key="2">
    <source>
        <dbReference type="RuleBase" id="RU003875"/>
    </source>
</evidence>
<dbReference type="Proteomes" id="UP000187367">
    <property type="component" value="Unassembled WGS sequence"/>
</dbReference>
<dbReference type="RefSeq" id="WP_076760749.1">
    <property type="nucleotide sequence ID" value="NZ_CP133085.1"/>
</dbReference>
<sequence>MISQQLKQQNPVLENAMNTNLSNWFILYTKLHRFHWYVKGPHFFTLHEKFEELYNHAAETADVIAERLLAIGGHPLATMKDYLDHGTISDSGAEKTASDMVSALISDYRQIRNEIQHTIELAEEKSDHATADLYIALTEEIDKQVWMLSSFLDE</sequence>
<dbReference type="PRINTS" id="PR01346">
    <property type="entry name" value="HELNAPAPROT"/>
</dbReference>
<dbReference type="InterPro" id="IPR002177">
    <property type="entry name" value="DPS_DNA-bd"/>
</dbReference>
<dbReference type="InterPro" id="IPR009078">
    <property type="entry name" value="Ferritin-like_SF"/>
</dbReference>
<comment type="similarity">
    <text evidence="1 2">Belongs to the Dps family.</text>
</comment>
<evidence type="ECO:0000259" key="3">
    <source>
        <dbReference type="Pfam" id="PF00210"/>
    </source>
</evidence>
<dbReference type="PROSITE" id="PS00818">
    <property type="entry name" value="DPS_1"/>
    <property type="match status" value="1"/>
</dbReference>
<protein>
    <submittedName>
        <fullName evidence="4">DNA starvation/stationary phase protection protein</fullName>
    </submittedName>
</protein>
<dbReference type="InterPro" id="IPR012347">
    <property type="entry name" value="Ferritin-like"/>
</dbReference>
<dbReference type="SUPFAM" id="SSF47240">
    <property type="entry name" value="Ferritin-like"/>
    <property type="match status" value="1"/>
</dbReference>